<dbReference type="Pfam" id="PF03618">
    <property type="entry name" value="Kinase-PPPase"/>
    <property type="match status" value="1"/>
</dbReference>
<dbReference type="Proteomes" id="UP000309676">
    <property type="component" value="Unassembled WGS sequence"/>
</dbReference>
<dbReference type="PANTHER" id="PTHR31756:SF3">
    <property type="entry name" value="PYRUVATE, PHOSPHATE DIKINASE REGULATORY PROTEIN 1, CHLOROPLASTIC"/>
    <property type="match status" value="1"/>
</dbReference>
<dbReference type="EC" id="2.7.11.32" evidence="5"/>
<comment type="function">
    <text evidence="5">Bifunctional serine/threonine kinase and phosphorylase involved in the regulation of the pyruvate, phosphate dikinase (PPDK) by catalyzing its phosphorylation/dephosphorylation.</text>
</comment>
<dbReference type="GO" id="GO:0004674">
    <property type="term" value="F:protein serine/threonine kinase activity"/>
    <property type="evidence" value="ECO:0007669"/>
    <property type="project" value="UniProtKB-UniRule"/>
</dbReference>
<dbReference type="EC" id="2.7.4.27" evidence="5"/>
<comment type="catalytic activity">
    <reaction evidence="5">
        <text>N(tele)-phospho-L-histidyl/L-threonyl-[pyruvate, phosphate dikinase] + ADP = N(tele)-phospho-L-histidyl/O-phospho-L-threonyl-[pyruvate, phosphate dikinase] + AMP + H(+)</text>
        <dbReference type="Rhea" id="RHEA:43692"/>
        <dbReference type="Rhea" id="RHEA-COMP:10650"/>
        <dbReference type="Rhea" id="RHEA-COMP:10651"/>
        <dbReference type="ChEBI" id="CHEBI:15378"/>
        <dbReference type="ChEBI" id="CHEBI:30013"/>
        <dbReference type="ChEBI" id="CHEBI:61977"/>
        <dbReference type="ChEBI" id="CHEBI:83586"/>
        <dbReference type="ChEBI" id="CHEBI:456215"/>
        <dbReference type="ChEBI" id="CHEBI:456216"/>
        <dbReference type="EC" id="2.7.11.32"/>
    </reaction>
</comment>
<dbReference type="InterPro" id="IPR005177">
    <property type="entry name" value="Kinase-pyrophosphorylase"/>
</dbReference>
<name>A0A5R9GI09_9BACL</name>
<dbReference type="GO" id="GO:0005524">
    <property type="term" value="F:ATP binding"/>
    <property type="evidence" value="ECO:0007669"/>
    <property type="project" value="InterPro"/>
</dbReference>
<dbReference type="InterPro" id="IPR026565">
    <property type="entry name" value="PPDK_reg"/>
</dbReference>
<dbReference type="OrthoDB" id="9782201at2"/>
<keyword evidence="4 5" id="KW-0418">Kinase</keyword>
<dbReference type="GO" id="GO:0016776">
    <property type="term" value="F:phosphotransferase activity, phosphate group as acceptor"/>
    <property type="evidence" value="ECO:0007669"/>
    <property type="project" value="UniProtKB-UniRule"/>
</dbReference>
<keyword evidence="7" id="KW-1185">Reference proteome</keyword>
<gene>
    <name evidence="6" type="ORF">FE782_17325</name>
</gene>
<dbReference type="GO" id="GO:0043531">
    <property type="term" value="F:ADP binding"/>
    <property type="evidence" value="ECO:0007669"/>
    <property type="project" value="UniProtKB-UniRule"/>
</dbReference>
<dbReference type="RefSeq" id="WP_138195497.1">
    <property type="nucleotide sequence ID" value="NZ_VCIW01000011.1"/>
</dbReference>
<comment type="similarity">
    <text evidence="5">Belongs to the pyruvate, phosphate/water dikinase regulatory protein family. PDRP subfamily.</text>
</comment>
<evidence type="ECO:0000256" key="2">
    <source>
        <dbReference type="ARBA" id="ARBA00022679"/>
    </source>
</evidence>
<dbReference type="EMBL" id="VCIW01000011">
    <property type="protein sequence ID" value="TLS51145.1"/>
    <property type="molecule type" value="Genomic_DNA"/>
</dbReference>
<evidence type="ECO:0000256" key="4">
    <source>
        <dbReference type="ARBA" id="ARBA00022777"/>
    </source>
</evidence>
<organism evidence="6 7">
    <name type="scientific">Paenibacillus antri</name>
    <dbReference type="NCBI Taxonomy" id="2582848"/>
    <lineage>
        <taxon>Bacteria</taxon>
        <taxon>Bacillati</taxon>
        <taxon>Bacillota</taxon>
        <taxon>Bacilli</taxon>
        <taxon>Bacillales</taxon>
        <taxon>Paenibacillaceae</taxon>
        <taxon>Paenibacillus</taxon>
    </lineage>
</organism>
<sequence length="282" mass="31577">MSVPPGTPPESRQTLYHPDEGVLYICSDSVGETAEAVAMATLRQFGGKKVRIKRVGHVREVEEIERLLEEAKGYESFVAYTLVQPKLREAMLKESARLGVRAVDIMGPMLQAFTDTFHDAPKRKPGLLHEMDEQYFNRVEAIEFAVKYDDGRDPTGLTQAQVVLVGVSRTSKTPLSMFLAHKGYKVANWPLVPEVRLPEELLSLDPERVFGLTMNAEAIHKIRTERLRAVGLPEGASYAAMERIVRELDYAESVMHRIGCRIIDVSDKAIEETAGIIMGYFS</sequence>
<evidence type="ECO:0000256" key="1">
    <source>
        <dbReference type="ARBA" id="ARBA00022527"/>
    </source>
</evidence>
<evidence type="ECO:0000256" key="5">
    <source>
        <dbReference type="HAMAP-Rule" id="MF_00921"/>
    </source>
</evidence>
<protein>
    <recommendedName>
        <fullName evidence="5">Putative pyruvate, phosphate dikinase regulatory protein</fullName>
        <shortName evidence="5">PPDK regulatory protein</shortName>
        <ecNumber evidence="5">2.7.11.32</ecNumber>
        <ecNumber evidence="5">2.7.4.27</ecNumber>
    </recommendedName>
</protein>
<keyword evidence="1 5" id="KW-0723">Serine/threonine-protein kinase</keyword>
<dbReference type="NCBIfam" id="NF003742">
    <property type="entry name" value="PRK05339.1"/>
    <property type="match status" value="1"/>
</dbReference>
<comment type="caution">
    <text evidence="6">The sequence shown here is derived from an EMBL/GenBank/DDBJ whole genome shotgun (WGS) entry which is preliminary data.</text>
</comment>
<comment type="catalytic activity">
    <reaction evidence="5">
        <text>N(tele)-phospho-L-histidyl/O-phospho-L-threonyl-[pyruvate, phosphate dikinase] + phosphate + H(+) = N(tele)-phospho-L-histidyl/L-threonyl-[pyruvate, phosphate dikinase] + diphosphate</text>
        <dbReference type="Rhea" id="RHEA:43696"/>
        <dbReference type="Rhea" id="RHEA-COMP:10650"/>
        <dbReference type="Rhea" id="RHEA-COMP:10651"/>
        <dbReference type="ChEBI" id="CHEBI:15378"/>
        <dbReference type="ChEBI" id="CHEBI:30013"/>
        <dbReference type="ChEBI" id="CHEBI:33019"/>
        <dbReference type="ChEBI" id="CHEBI:43474"/>
        <dbReference type="ChEBI" id="CHEBI:61977"/>
        <dbReference type="ChEBI" id="CHEBI:83586"/>
        <dbReference type="EC" id="2.7.4.27"/>
    </reaction>
</comment>
<evidence type="ECO:0000313" key="7">
    <source>
        <dbReference type="Proteomes" id="UP000309676"/>
    </source>
</evidence>
<keyword evidence="3 5" id="KW-0547">Nucleotide-binding</keyword>
<reference evidence="6 7" key="1">
    <citation type="submission" date="2019-05" db="EMBL/GenBank/DDBJ databases">
        <authorList>
            <person name="Narsing Rao M.P."/>
            <person name="Li W.J."/>
        </authorList>
    </citation>
    <scope>NUCLEOTIDE SEQUENCE [LARGE SCALE GENOMIC DNA]</scope>
    <source>
        <strain evidence="6 7">SYSU_K30003</strain>
    </source>
</reference>
<keyword evidence="2 5" id="KW-0808">Transferase</keyword>
<dbReference type="PANTHER" id="PTHR31756">
    <property type="entry name" value="PYRUVATE, PHOSPHATE DIKINASE REGULATORY PROTEIN 1, CHLOROPLASTIC"/>
    <property type="match status" value="1"/>
</dbReference>
<accession>A0A5R9GI09</accession>
<dbReference type="AlphaFoldDB" id="A0A5R9GI09"/>
<dbReference type="HAMAP" id="MF_00921">
    <property type="entry name" value="PDRP"/>
    <property type="match status" value="1"/>
</dbReference>
<evidence type="ECO:0000256" key="3">
    <source>
        <dbReference type="ARBA" id="ARBA00022741"/>
    </source>
</evidence>
<proteinExistence type="inferred from homology"/>
<feature type="binding site" evidence="5">
    <location>
        <begin position="166"/>
        <end position="173"/>
    </location>
    <ligand>
        <name>ADP</name>
        <dbReference type="ChEBI" id="CHEBI:456216"/>
    </ligand>
</feature>
<evidence type="ECO:0000313" key="6">
    <source>
        <dbReference type="EMBL" id="TLS51145.1"/>
    </source>
</evidence>